<gene>
    <name evidence="3" type="ORF">H206_02568</name>
</gene>
<proteinExistence type="predicted"/>
<dbReference type="PROSITE" id="PS50830">
    <property type="entry name" value="TNASE_3"/>
    <property type="match status" value="1"/>
</dbReference>
<dbReference type="SMART" id="SM00318">
    <property type="entry name" value="SNc"/>
    <property type="match status" value="1"/>
</dbReference>
<sequence>MKMFSFRLALLTLCFAVLLVQVTAAVAAKKKKSYGTFTDVRFVKNYDGDTITVDLKGQHPLFGDNIPVRIAGIDTPEIKGKCAQEKELAREAKKVVHKIMSKARKITLKNVRRGKYFRIIADVQADRKNVADILIKKRLAVRYDGGTKGFDWCRGRKGVDDRVDFFNKILK</sequence>
<evidence type="ECO:0000313" key="3">
    <source>
        <dbReference type="EMBL" id="RWX43714.1"/>
    </source>
</evidence>
<organism evidence="3 4">
    <name type="scientific">Candidatus Electrothrix aarhusensis</name>
    <dbReference type="NCBI Taxonomy" id="1859131"/>
    <lineage>
        <taxon>Bacteria</taxon>
        <taxon>Pseudomonadati</taxon>
        <taxon>Thermodesulfobacteriota</taxon>
        <taxon>Desulfobulbia</taxon>
        <taxon>Desulfobulbales</taxon>
        <taxon>Desulfobulbaceae</taxon>
        <taxon>Candidatus Electrothrix</taxon>
    </lineage>
</organism>
<dbReference type="InterPro" id="IPR016071">
    <property type="entry name" value="Staphylococal_nuclease_OB-fold"/>
</dbReference>
<accession>A0A3S3QG86</accession>
<evidence type="ECO:0000259" key="2">
    <source>
        <dbReference type="PROSITE" id="PS50830"/>
    </source>
</evidence>
<dbReference type="Gene3D" id="2.40.50.90">
    <property type="match status" value="1"/>
</dbReference>
<dbReference type="GO" id="GO:0004519">
    <property type="term" value="F:endonuclease activity"/>
    <property type="evidence" value="ECO:0007669"/>
    <property type="project" value="UniProtKB-KW"/>
</dbReference>
<keyword evidence="3" id="KW-0540">Nuclease</keyword>
<dbReference type="InterPro" id="IPR035437">
    <property type="entry name" value="SNase_OB-fold_sf"/>
</dbReference>
<feature type="chain" id="PRO_5018769363" evidence="1">
    <location>
        <begin position="25"/>
        <end position="171"/>
    </location>
</feature>
<dbReference type="AlphaFoldDB" id="A0A3S3QG86"/>
<keyword evidence="3" id="KW-0378">Hydrolase</keyword>
<protein>
    <submittedName>
        <fullName evidence="3">Endonuclease YncB, thermonuclease family</fullName>
    </submittedName>
</protein>
<dbReference type="EMBL" id="MTKO01000112">
    <property type="protein sequence ID" value="RWX43714.1"/>
    <property type="molecule type" value="Genomic_DNA"/>
</dbReference>
<keyword evidence="3" id="KW-0255">Endonuclease</keyword>
<keyword evidence="1" id="KW-0732">Signal</keyword>
<comment type="caution">
    <text evidence="3">The sequence shown here is derived from an EMBL/GenBank/DDBJ whole genome shotgun (WGS) entry which is preliminary data.</text>
</comment>
<dbReference type="Proteomes" id="UP000287853">
    <property type="component" value="Unassembled WGS sequence"/>
</dbReference>
<keyword evidence="4" id="KW-1185">Reference proteome</keyword>
<dbReference type="SUPFAM" id="SSF50199">
    <property type="entry name" value="Staphylococcal nuclease"/>
    <property type="match status" value="1"/>
</dbReference>
<evidence type="ECO:0000313" key="4">
    <source>
        <dbReference type="Proteomes" id="UP000287853"/>
    </source>
</evidence>
<name>A0A3S3QG86_9BACT</name>
<reference evidence="3 4" key="1">
    <citation type="submission" date="2017-01" db="EMBL/GenBank/DDBJ databases">
        <title>The cable genome- insights into the physiology and evolution of filamentous bacteria capable of sulfide oxidation via long distance electron transfer.</title>
        <authorList>
            <person name="Schreiber L."/>
            <person name="Bjerg J.T."/>
            <person name="Boggild A."/>
            <person name="Van De Vossenberg J."/>
            <person name="Meysman F."/>
            <person name="Nielsen L.P."/>
            <person name="Schramm A."/>
            <person name="Kjeldsen K.U."/>
        </authorList>
    </citation>
    <scope>NUCLEOTIDE SEQUENCE [LARGE SCALE GENOMIC DNA]</scope>
    <source>
        <strain evidence="3">MCF</strain>
    </source>
</reference>
<feature type="signal peptide" evidence="1">
    <location>
        <begin position="1"/>
        <end position="24"/>
    </location>
</feature>
<feature type="domain" description="TNase-like" evidence="2">
    <location>
        <begin position="47"/>
        <end position="171"/>
    </location>
</feature>
<evidence type="ECO:0000256" key="1">
    <source>
        <dbReference type="SAM" id="SignalP"/>
    </source>
</evidence>
<dbReference type="Pfam" id="PF00565">
    <property type="entry name" value="SNase"/>
    <property type="match status" value="1"/>
</dbReference>